<keyword evidence="1" id="KW-0812">Transmembrane</keyword>
<feature type="transmembrane region" description="Helical" evidence="1">
    <location>
        <begin position="243"/>
        <end position="269"/>
    </location>
</feature>
<name>A0A832XHM7_9ARCH</name>
<proteinExistence type="predicted"/>
<feature type="transmembrane region" description="Helical" evidence="1">
    <location>
        <begin position="181"/>
        <end position="214"/>
    </location>
</feature>
<dbReference type="InterPro" id="IPR002798">
    <property type="entry name" value="SpoIIM-like"/>
</dbReference>
<dbReference type="Proteomes" id="UP000604391">
    <property type="component" value="Unassembled WGS sequence"/>
</dbReference>
<keyword evidence="1" id="KW-1133">Transmembrane helix</keyword>
<feature type="transmembrane region" description="Helical" evidence="1">
    <location>
        <begin position="20"/>
        <end position="41"/>
    </location>
</feature>
<protein>
    <submittedName>
        <fullName evidence="2">Stage II sporulation protein M</fullName>
    </submittedName>
</protein>
<keyword evidence="3" id="KW-1185">Reference proteome</keyword>
<organism evidence="2 3">
    <name type="scientific">Candidatus Undinarchaeum marinum</name>
    <dbReference type="NCBI Taxonomy" id="2756141"/>
    <lineage>
        <taxon>Archaea</taxon>
        <taxon>Candidatus Undinarchaeota</taxon>
        <taxon>Candidatus Undinarchaeia</taxon>
        <taxon>Candidatus Undinarchaeales</taxon>
        <taxon>Candidatus Undinarchaeaceae</taxon>
        <taxon>Candidatus Undinarchaeum</taxon>
    </lineage>
</organism>
<accession>A0A832XHM7</accession>
<feature type="transmembrane region" description="Helical" evidence="1">
    <location>
        <begin position="281"/>
        <end position="302"/>
    </location>
</feature>
<evidence type="ECO:0000313" key="3">
    <source>
        <dbReference type="Proteomes" id="UP000604391"/>
    </source>
</evidence>
<feature type="transmembrane region" description="Helical" evidence="1">
    <location>
        <begin position="53"/>
        <end position="71"/>
    </location>
</feature>
<dbReference type="EMBL" id="DVAD01000014">
    <property type="protein sequence ID" value="HIJ99645.1"/>
    <property type="molecule type" value="Genomic_DNA"/>
</dbReference>
<gene>
    <name evidence="2" type="ORF">H1011_02375</name>
</gene>
<feature type="transmembrane region" description="Helical" evidence="1">
    <location>
        <begin position="140"/>
        <end position="160"/>
    </location>
</feature>
<dbReference type="AlphaFoldDB" id="A0A832XHM7"/>
<comment type="caution">
    <text evidence="2">The sequence shown here is derived from an EMBL/GenBank/DDBJ whole genome shotgun (WGS) entry which is preliminary data.</text>
</comment>
<evidence type="ECO:0000256" key="1">
    <source>
        <dbReference type="SAM" id="Phobius"/>
    </source>
</evidence>
<feature type="transmembrane region" description="Helical" evidence="1">
    <location>
        <begin position="92"/>
        <end position="113"/>
    </location>
</feature>
<reference evidence="2 3" key="1">
    <citation type="journal article" name="Nat. Commun.">
        <title>Undinarchaeota illuminate DPANN phylogeny and the impact of gene transfer on archaeal evolution.</title>
        <authorList>
            <person name="Dombrowski N."/>
            <person name="Williams T.A."/>
            <person name="Sun J."/>
            <person name="Woodcroft B.J."/>
            <person name="Lee J.H."/>
            <person name="Minh B.Q."/>
            <person name="Rinke C."/>
            <person name="Spang A."/>
        </authorList>
    </citation>
    <scope>NUCLEOTIDE SEQUENCE [LARGE SCALE GENOMIC DNA]</scope>
    <source>
        <strain evidence="2">MAG_bin17</strain>
    </source>
</reference>
<keyword evidence="1" id="KW-0472">Membrane</keyword>
<dbReference type="Pfam" id="PF01944">
    <property type="entry name" value="SpoIIM"/>
    <property type="match status" value="1"/>
</dbReference>
<evidence type="ECO:0000313" key="2">
    <source>
        <dbReference type="EMBL" id="HIJ99645.1"/>
    </source>
</evidence>
<sequence length="310" mass="34740">MVLEMIMKPEYAQKSPIKTLLLGFGVSSVALWLSYLATLWLPTYIFPEHANSWFLFLTAVALIPFLNKIYLIEEREDERISEKNIFRRHEDLLFIYIFLFLGMILSFSFWFTILPLKISQIVFSGQVAEIYRIQGLKTSLSGALIATGAGAITGNIFAKITGYTISRVSFLKLVMFNNMRLLLLFMVFSFVFGAGAILLLTWNAAVVGVAMGFIIRDSILVSGSVLLKSAFYLKELPFSFMTFFLHGIFEIVGYFAAAISGGIFSVAILRGMHKTKHFKTILKDVVFFLVLALALVGIGAVLEVYVTPLL</sequence>